<proteinExistence type="predicted"/>
<dbReference type="Pfam" id="PF01019">
    <property type="entry name" value="G_glu_transpept"/>
    <property type="match status" value="1"/>
</dbReference>
<protein>
    <recommendedName>
        <fullName evidence="2">Gamma-glutamyltransferase</fullName>
    </recommendedName>
</protein>
<organism evidence="1">
    <name type="scientific">marine sediment metagenome</name>
    <dbReference type="NCBI Taxonomy" id="412755"/>
    <lineage>
        <taxon>unclassified sequences</taxon>
        <taxon>metagenomes</taxon>
        <taxon>ecological metagenomes</taxon>
    </lineage>
</organism>
<dbReference type="Gene3D" id="3.60.20.40">
    <property type="match status" value="1"/>
</dbReference>
<dbReference type="PANTHER" id="PTHR43881">
    <property type="entry name" value="GAMMA-GLUTAMYLTRANSPEPTIDASE (AFU_ORTHOLOGUE AFUA_4G13580)"/>
    <property type="match status" value="1"/>
</dbReference>
<dbReference type="SUPFAM" id="SSF56235">
    <property type="entry name" value="N-terminal nucleophile aminohydrolases (Ntn hydrolases)"/>
    <property type="match status" value="1"/>
</dbReference>
<dbReference type="PANTHER" id="PTHR43881:SF1">
    <property type="entry name" value="GAMMA-GLUTAMYLTRANSPEPTIDASE (AFU_ORTHOLOGUE AFUA_4G13580)"/>
    <property type="match status" value="1"/>
</dbReference>
<dbReference type="InterPro" id="IPR052896">
    <property type="entry name" value="GGT-like_enzyme"/>
</dbReference>
<comment type="caution">
    <text evidence="1">The sequence shown here is derived from an EMBL/GenBank/DDBJ whole genome shotgun (WGS) entry which is preliminary data.</text>
</comment>
<evidence type="ECO:0008006" key="2">
    <source>
        <dbReference type="Google" id="ProtNLM"/>
    </source>
</evidence>
<name>X1FRH5_9ZZZZ</name>
<dbReference type="AlphaFoldDB" id="X1FRH5"/>
<sequence>LDFGSGIVVPDTGISLQSRAACFSLERGHPNQVEGGKRPFHTIIPAFVTKDNQPLMSFGVMGGAMQPQGHAQIMIRMFDYHQNPQAVCDAPRWQVFPNMEVAFEPGFKPEVLEDLSKRGHKIKKVGKGRWFGGAQLIYKLADGYCGASDPRKDGQAVGF</sequence>
<gene>
    <name evidence="1" type="ORF">S03H2_02048</name>
</gene>
<evidence type="ECO:0000313" key="1">
    <source>
        <dbReference type="EMBL" id="GAH23363.1"/>
    </source>
</evidence>
<dbReference type="EMBL" id="BARU01000652">
    <property type="protein sequence ID" value="GAH23363.1"/>
    <property type="molecule type" value="Genomic_DNA"/>
</dbReference>
<accession>X1FRH5</accession>
<feature type="non-terminal residue" evidence="1">
    <location>
        <position position="1"/>
    </location>
</feature>
<reference evidence="1" key="1">
    <citation type="journal article" date="2014" name="Front. Microbiol.">
        <title>High frequency of phylogenetically diverse reductive dehalogenase-homologous genes in deep subseafloor sedimentary metagenomes.</title>
        <authorList>
            <person name="Kawai M."/>
            <person name="Futagami T."/>
            <person name="Toyoda A."/>
            <person name="Takaki Y."/>
            <person name="Nishi S."/>
            <person name="Hori S."/>
            <person name="Arai W."/>
            <person name="Tsubouchi T."/>
            <person name="Morono Y."/>
            <person name="Uchiyama I."/>
            <person name="Ito T."/>
            <person name="Fujiyama A."/>
            <person name="Inagaki F."/>
            <person name="Takami H."/>
        </authorList>
    </citation>
    <scope>NUCLEOTIDE SEQUENCE</scope>
    <source>
        <strain evidence="1">Expedition CK06-06</strain>
    </source>
</reference>
<dbReference type="InterPro" id="IPR043137">
    <property type="entry name" value="GGT_ssub_C"/>
</dbReference>
<dbReference type="InterPro" id="IPR029055">
    <property type="entry name" value="Ntn_hydrolases_N"/>
</dbReference>